<dbReference type="RefSeq" id="WP_118420887.1">
    <property type="nucleotide sequence ID" value="NZ_QRZF01000002.1"/>
</dbReference>
<dbReference type="GO" id="GO:0003677">
    <property type="term" value="F:DNA binding"/>
    <property type="evidence" value="ECO:0007669"/>
    <property type="project" value="UniProtKB-KW"/>
</dbReference>
<dbReference type="Gene3D" id="3.90.220.20">
    <property type="entry name" value="DNA methylase specificity domains"/>
    <property type="match status" value="1"/>
</dbReference>
<keyword evidence="3" id="KW-0255">Endonuclease</keyword>
<gene>
    <name evidence="3" type="ORF">DWW10_04080</name>
</gene>
<accession>A0A412YII8</accession>
<dbReference type="Gene3D" id="1.10.287.1120">
    <property type="entry name" value="Bipartite methylase S protein"/>
    <property type="match status" value="1"/>
</dbReference>
<dbReference type="EMBL" id="QRZF01000002">
    <property type="protein sequence ID" value="RGV57238.1"/>
    <property type="molecule type" value="Genomic_DNA"/>
</dbReference>
<dbReference type="Proteomes" id="UP000283850">
    <property type="component" value="Unassembled WGS sequence"/>
</dbReference>
<dbReference type="SUPFAM" id="SSF116734">
    <property type="entry name" value="DNA methylase specificity domain"/>
    <property type="match status" value="1"/>
</dbReference>
<comment type="caution">
    <text evidence="3">The sequence shown here is derived from an EMBL/GenBank/DDBJ whole genome shotgun (WGS) entry which is preliminary data.</text>
</comment>
<evidence type="ECO:0000313" key="4">
    <source>
        <dbReference type="Proteomes" id="UP000283850"/>
    </source>
</evidence>
<dbReference type="PANTHER" id="PTHR30408:SF13">
    <property type="entry name" value="TYPE I RESTRICTION ENZYME HINDI SPECIFICITY SUBUNIT"/>
    <property type="match status" value="1"/>
</dbReference>
<evidence type="ECO:0000313" key="3">
    <source>
        <dbReference type="EMBL" id="RGV57238.1"/>
    </source>
</evidence>
<keyword evidence="3" id="KW-0378">Hydrolase</keyword>
<name>A0A412YII8_9BACE</name>
<sequence length="247" mass="28836">MLNRNSTYYTNYHSVPQNRYRNDNLEQQAQALFKAWFVDFEPFKNGKFVESELGMIPEGWRIVSFSSFISPINEKVLVGNLPEYSVTNNGIIPRSEKYKKQLSNSNSQNKVLRKNNLVFGMSREILNWGIMMDEIGSVSSAYNIYDVNPLIINPLYLKYYMESHISSFNDLIGTAAREGQALDKGALNNKVIYIPTHEVWNKFLRLDQFLRTMQRRNLHEIRNLEQLRDTLLPKLMSGELEINNLNR</sequence>
<evidence type="ECO:0000256" key="1">
    <source>
        <dbReference type="ARBA" id="ARBA00022747"/>
    </source>
</evidence>
<proteinExistence type="predicted"/>
<dbReference type="InterPro" id="IPR052021">
    <property type="entry name" value="Type-I_RS_S_subunit"/>
</dbReference>
<keyword evidence="1" id="KW-0680">Restriction system</keyword>
<dbReference type="AlphaFoldDB" id="A0A412YII8"/>
<organism evidence="3 4">
    <name type="scientific">Bacteroides intestinalis</name>
    <dbReference type="NCBI Taxonomy" id="329854"/>
    <lineage>
        <taxon>Bacteria</taxon>
        <taxon>Pseudomonadati</taxon>
        <taxon>Bacteroidota</taxon>
        <taxon>Bacteroidia</taxon>
        <taxon>Bacteroidales</taxon>
        <taxon>Bacteroidaceae</taxon>
        <taxon>Bacteroides</taxon>
    </lineage>
</organism>
<dbReference type="InterPro" id="IPR044946">
    <property type="entry name" value="Restrct_endonuc_typeI_TRD_sf"/>
</dbReference>
<protein>
    <submittedName>
        <fullName evidence="3">Restriction endonuclease subunit S</fullName>
    </submittedName>
</protein>
<evidence type="ECO:0000256" key="2">
    <source>
        <dbReference type="ARBA" id="ARBA00023125"/>
    </source>
</evidence>
<dbReference type="GO" id="GO:0004519">
    <property type="term" value="F:endonuclease activity"/>
    <property type="evidence" value="ECO:0007669"/>
    <property type="project" value="UniProtKB-KW"/>
</dbReference>
<keyword evidence="2" id="KW-0238">DNA-binding</keyword>
<dbReference type="GO" id="GO:0009307">
    <property type="term" value="P:DNA restriction-modification system"/>
    <property type="evidence" value="ECO:0007669"/>
    <property type="project" value="UniProtKB-KW"/>
</dbReference>
<dbReference type="PANTHER" id="PTHR30408">
    <property type="entry name" value="TYPE-1 RESTRICTION ENZYME ECOKI SPECIFICITY PROTEIN"/>
    <property type="match status" value="1"/>
</dbReference>
<reference evidence="3 4" key="1">
    <citation type="submission" date="2018-08" db="EMBL/GenBank/DDBJ databases">
        <title>A genome reference for cultivated species of the human gut microbiota.</title>
        <authorList>
            <person name="Zou Y."/>
            <person name="Xue W."/>
            <person name="Luo G."/>
        </authorList>
    </citation>
    <scope>NUCLEOTIDE SEQUENCE [LARGE SCALE GENOMIC DNA]</scope>
    <source>
        <strain evidence="3 4">AF14-32</strain>
    </source>
</reference>
<keyword evidence="3" id="KW-0540">Nuclease</keyword>